<dbReference type="AlphaFoldDB" id="A0A139X6K6"/>
<evidence type="ECO:0000313" key="2">
    <source>
        <dbReference type="Proteomes" id="UP000076925"/>
    </source>
</evidence>
<gene>
    <name evidence="1" type="ORF">WA1_27810</name>
</gene>
<keyword evidence="2" id="KW-1185">Reference proteome</keyword>
<organism evidence="1 2">
    <name type="scientific">Scytonema hofmannii PCC 7110</name>
    <dbReference type="NCBI Taxonomy" id="128403"/>
    <lineage>
        <taxon>Bacteria</taxon>
        <taxon>Bacillati</taxon>
        <taxon>Cyanobacteriota</taxon>
        <taxon>Cyanophyceae</taxon>
        <taxon>Nostocales</taxon>
        <taxon>Scytonemataceae</taxon>
        <taxon>Scytonema</taxon>
    </lineage>
</organism>
<comment type="caution">
    <text evidence="1">The sequence shown here is derived from an EMBL/GenBank/DDBJ whole genome shotgun (WGS) entry which is preliminary data.</text>
</comment>
<dbReference type="Proteomes" id="UP000076925">
    <property type="component" value="Unassembled WGS sequence"/>
</dbReference>
<name>A0A139X6K6_9CYAN</name>
<sequence length="202" mass="23653">MARIATQTSFQEGYSLEFEVKLYREISDADRNKPTTLMRRKVLIKEDFSANTLAALSSEPLDDLSEKGLVLLDRHDQPIRNHVALCDDKASYLETNESRSYFLRRVCYDLSTCGVVLPQQDRQWMQSDFFPALKSREPEERDFEYGCDMLLRMRRGLDFAPAVEMLKEENYLVWLLNCLPEVQEDIFQSMALDRFSFPALFH</sequence>
<evidence type="ECO:0000313" key="1">
    <source>
        <dbReference type="EMBL" id="KYC40338.1"/>
    </source>
</evidence>
<dbReference type="RefSeq" id="WP_017745665.1">
    <property type="nucleotide sequence ID" value="NZ_KQ976354.1"/>
</dbReference>
<dbReference type="EMBL" id="ANNX02000030">
    <property type="protein sequence ID" value="KYC40338.1"/>
    <property type="molecule type" value="Genomic_DNA"/>
</dbReference>
<proteinExistence type="predicted"/>
<protein>
    <submittedName>
        <fullName evidence="1">Uncharacterized protein</fullName>
    </submittedName>
</protein>
<reference evidence="1 2" key="1">
    <citation type="journal article" date="2013" name="Genome Biol. Evol.">
        <title>Genomes of Stigonematalean cyanobacteria (subsection V) and the evolution of oxygenic photosynthesis from prokaryotes to plastids.</title>
        <authorList>
            <person name="Dagan T."/>
            <person name="Roettger M."/>
            <person name="Stucken K."/>
            <person name="Landan G."/>
            <person name="Koch R."/>
            <person name="Major P."/>
            <person name="Gould S.B."/>
            <person name="Goremykin V.V."/>
            <person name="Rippka R."/>
            <person name="Tandeau de Marsac N."/>
            <person name="Gugger M."/>
            <person name="Lockhart P.J."/>
            <person name="Allen J.F."/>
            <person name="Brune I."/>
            <person name="Maus I."/>
            <person name="Puhler A."/>
            <person name="Martin W.F."/>
        </authorList>
    </citation>
    <scope>NUCLEOTIDE SEQUENCE [LARGE SCALE GENOMIC DNA]</scope>
    <source>
        <strain evidence="1 2">PCC 7110</strain>
    </source>
</reference>
<accession>A0A139X6K6</accession>